<dbReference type="GO" id="GO:0051536">
    <property type="term" value="F:iron-sulfur cluster binding"/>
    <property type="evidence" value="ECO:0007669"/>
    <property type="project" value="UniProtKB-KW"/>
</dbReference>
<dbReference type="InterPro" id="IPR047964">
    <property type="entry name" value="EFR1-like"/>
</dbReference>
<dbReference type="GO" id="GO:0046872">
    <property type="term" value="F:metal ion binding"/>
    <property type="evidence" value="ECO:0007669"/>
    <property type="project" value="UniProtKB-KW"/>
</dbReference>
<keyword evidence="3" id="KW-0411">Iron-sulfur</keyword>
<dbReference type="GO" id="GO:0010181">
    <property type="term" value="F:FMN binding"/>
    <property type="evidence" value="ECO:0007669"/>
    <property type="project" value="InterPro"/>
</dbReference>
<dbReference type="PANTHER" id="PTHR43122">
    <property type="entry name" value="FERREDOXIN SUBUNIT OF PYRUVATE:FLAVODOXIN OXIDOREDUCTASE-RELATED"/>
    <property type="match status" value="1"/>
</dbReference>
<dbReference type="PROSITE" id="PS00198">
    <property type="entry name" value="4FE4S_FER_1"/>
    <property type="match status" value="2"/>
</dbReference>
<dbReference type="Pfam" id="PF13187">
    <property type="entry name" value="Fer4_9"/>
    <property type="match status" value="1"/>
</dbReference>
<dbReference type="SUPFAM" id="SSF52218">
    <property type="entry name" value="Flavoproteins"/>
    <property type="match status" value="1"/>
</dbReference>
<dbReference type="Gene3D" id="3.40.50.360">
    <property type="match status" value="1"/>
</dbReference>
<keyword evidence="7" id="KW-1185">Reference proteome</keyword>
<evidence type="ECO:0000313" key="7">
    <source>
        <dbReference type="Proteomes" id="UP000594042"/>
    </source>
</evidence>
<dbReference type="KEGG" id="copr:Cop2CBH44_10830"/>
<dbReference type="PROSITE" id="PS51379">
    <property type="entry name" value="4FE4S_FER_2"/>
    <property type="match status" value="2"/>
</dbReference>
<dbReference type="InterPro" id="IPR029039">
    <property type="entry name" value="Flavoprotein-like_sf"/>
</dbReference>
<dbReference type="InterPro" id="IPR008254">
    <property type="entry name" value="Flavodoxin/NO_synth"/>
</dbReference>
<dbReference type="SUPFAM" id="SSF54862">
    <property type="entry name" value="4Fe-4S ferredoxins"/>
    <property type="match status" value="1"/>
</dbReference>
<feature type="domain" description="4Fe-4S ferredoxin-type" evidence="5">
    <location>
        <begin position="176"/>
        <end position="206"/>
    </location>
</feature>
<dbReference type="AlphaFoldDB" id="A0A7G1HT88"/>
<reference evidence="7" key="1">
    <citation type="submission" date="2020-07" db="EMBL/GenBank/DDBJ databases">
        <title>Complete genome sequencing of Coprobacter sp. strain 2CBH44.</title>
        <authorList>
            <person name="Sakamoto M."/>
            <person name="Murakami T."/>
            <person name="Mori H."/>
        </authorList>
    </citation>
    <scope>NUCLEOTIDE SEQUENCE [LARGE SCALE GENOMIC DNA]</scope>
    <source>
        <strain evidence="7">2CBH44</strain>
    </source>
</reference>
<dbReference type="RefSeq" id="WP_200755695.1">
    <property type="nucleotide sequence ID" value="NZ_AP023322.1"/>
</dbReference>
<keyword evidence="2" id="KW-0408">Iron</keyword>
<dbReference type="PROSITE" id="PS50902">
    <property type="entry name" value="FLAVODOXIN_LIKE"/>
    <property type="match status" value="1"/>
</dbReference>
<evidence type="ECO:0000256" key="3">
    <source>
        <dbReference type="ARBA" id="ARBA00023014"/>
    </source>
</evidence>
<dbReference type="PANTHER" id="PTHR43122:SF1">
    <property type="entry name" value="IRON-SULFUR-BINDING PROTEIN"/>
    <property type="match status" value="1"/>
</dbReference>
<organism evidence="6 7">
    <name type="scientific">Coprobacter secundus subsp. similis</name>
    <dbReference type="NCBI Taxonomy" id="2751153"/>
    <lineage>
        <taxon>Bacteria</taxon>
        <taxon>Pseudomonadati</taxon>
        <taxon>Bacteroidota</taxon>
        <taxon>Bacteroidia</taxon>
        <taxon>Bacteroidales</taxon>
        <taxon>Barnesiellaceae</taxon>
        <taxon>Coprobacter</taxon>
    </lineage>
</organism>
<feature type="domain" description="Flavodoxin-like" evidence="4">
    <location>
        <begin position="6"/>
        <end position="149"/>
    </location>
</feature>
<dbReference type="Proteomes" id="UP000594042">
    <property type="component" value="Chromosome"/>
</dbReference>
<dbReference type="InterPro" id="IPR017900">
    <property type="entry name" value="4Fe4S_Fe_S_CS"/>
</dbReference>
<accession>A0A7G1HT88</accession>
<evidence type="ECO:0000259" key="4">
    <source>
        <dbReference type="PROSITE" id="PS50902"/>
    </source>
</evidence>
<gene>
    <name evidence="6" type="primary">fesA</name>
    <name evidence="6" type="ORF">Cop2CBH44_10830</name>
</gene>
<evidence type="ECO:0000256" key="2">
    <source>
        <dbReference type="ARBA" id="ARBA00023004"/>
    </source>
</evidence>
<dbReference type="EMBL" id="AP023322">
    <property type="protein sequence ID" value="BCI62730.1"/>
    <property type="molecule type" value="Genomic_DNA"/>
</dbReference>
<evidence type="ECO:0000313" key="6">
    <source>
        <dbReference type="EMBL" id="BCI62730.1"/>
    </source>
</evidence>
<sequence length="260" mass="29646">MEINNVYSIYFSPSGTTKKIVKRISSFFRKEKVSYHSLLSQRKVNQTLSPNELLIIGLPVFSGRIPSLCKELLKELHGMNTPAIVIVSYGNRDYEDALIELKNTLETQGFNIIGAAAFIAQHSIFTDVAKSRPDKKDIEIIDSFSKKCFKYLDFYPNNYKTLDIKGNIPYRKISKMPITPSTNKNCNYCGICSEMCPVHAIDMNNPKNTNKQLCISCTACISVCPQHARKFSGLLYHFAAKKFSKKYKQRKEPEVFIQDK</sequence>
<keyword evidence="1" id="KW-0479">Metal-binding</keyword>
<feature type="domain" description="4Fe-4S ferredoxin-type" evidence="5">
    <location>
        <begin position="210"/>
        <end position="234"/>
    </location>
</feature>
<dbReference type="Gene3D" id="3.30.70.20">
    <property type="match status" value="1"/>
</dbReference>
<dbReference type="InterPro" id="IPR017896">
    <property type="entry name" value="4Fe4S_Fe-S-bd"/>
</dbReference>
<name>A0A7G1HT88_9BACT</name>
<evidence type="ECO:0000256" key="1">
    <source>
        <dbReference type="ARBA" id="ARBA00022723"/>
    </source>
</evidence>
<dbReference type="NCBIfam" id="NF038196">
    <property type="entry name" value="ferrodoxin_EFR1"/>
    <property type="match status" value="1"/>
</dbReference>
<protein>
    <submittedName>
        <fullName evidence="6">Ferredoxin</fullName>
    </submittedName>
</protein>
<proteinExistence type="predicted"/>
<evidence type="ECO:0000259" key="5">
    <source>
        <dbReference type="PROSITE" id="PS51379"/>
    </source>
</evidence>